<feature type="compositionally biased region" description="Basic and acidic residues" evidence="22">
    <location>
        <begin position="586"/>
        <end position="596"/>
    </location>
</feature>
<keyword evidence="10" id="KW-1133">Transmembrane helix</keyword>
<feature type="region of interest" description="Disordered" evidence="22">
    <location>
        <begin position="1635"/>
        <end position="1659"/>
    </location>
</feature>
<feature type="region of interest" description="Disordered" evidence="22">
    <location>
        <begin position="236"/>
        <end position="294"/>
    </location>
</feature>
<keyword evidence="17" id="KW-0804">Transcription</keyword>
<dbReference type="PANTHER" id="PTHR45702">
    <property type="entry name" value="ADAM10/ADAM17 METALLOPEPTIDASE FAMILY MEMBER"/>
    <property type="match status" value="1"/>
</dbReference>
<feature type="binding site" evidence="21">
    <location>
        <position position="2493"/>
    </location>
    <ligand>
        <name>Zn(2+)</name>
        <dbReference type="ChEBI" id="CHEBI:29105"/>
        <note>catalytic</note>
    </ligand>
</feature>
<evidence type="ECO:0000256" key="12">
    <source>
        <dbReference type="ARBA" id="ARBA00023038"/>
    </source>
</evidence>
<sequence length="2584" mass="282401">MAQPQLLQIKLSRFDAQPWGFRLQGGVDFATPLVVQKVNGGSLAEKAGLIPGDAVLKINDVDVFNLRHKDAQDVVVRSGNNFVLTVQRGGSTWRPHVTPTGNIPQPQQNSPYLQTVTKTSLAHKQQESQHIGCGYNNAARPFANGGDGNVKSIVNKQYNTPVGIYSDESIAETLSAQAEVLAGGVLGVNFKKNEKEYQPDKSEVLKFLREEETGASTPEPPAPANFYWTQSHAIGGNERRTPLSHKHQQLIPEEQPKDDSTGTNLQENKLSASSAQRPSLAQPAKPSSSEPADPRVIIMPVCPALQGPEYKAEMEAAAAALQHDDGPRPLSASGHPACALCGVGIVGVFVRIKDKNLHVECFKCATCGTSLKNQGYYNYNNKLYCDIHAKLAALQNPPSGTDGYVPVPIKPNTKLSANTISSALNAHGFSEIPVANGGSVAPPTAPINQGYARPFGAAPAVAPKSPVAYPPQRPAVNPYATLPRTNIGQQDSDASLQPQYAEGFHSTAAPAGADYFEEDHELSEVNRQNRSNFSWPPPKEDSPIVPTAAPLYIPPPETQHVFAKAANVSHSQKEDEVVKKPSLNADEIKDNEHEQNIKQYLRSNRQSKSAPHLTIDLQPPEIESSSESFTSTSTTTTTTSEEYQRMYAAQVQAYQMQQIYEQQSGSELDYHMDMEVATMQQHPQDSSCISSSEYICGRRSAQECVESLVAPLNTNKLIDMVREVTPSPVPPPNIQGNRHVVFIDEPETKEIPSYSDEEYKSQTLAKSGTVSSNSTVPSDSVEGSETFVKIEHAEVQESQRIFQPTSEIKIEIAPVRQIPPSKIPNPVPKEWINPMVRVLTTAPDVPFHLVECPCPKPCDVDSFEPLQQDQTPQETVKTQDAKEKVCAEETLLIEETPPKGSWLANAITTAPEWEVRFEPPPSQIIPLPEETKPYMPPPIDMKPYMREDYRPKSPFLSALTTAPERPFEGHFERDVPIHLLDLPTPKEHLTLSDALCTAPERAYTPLNPENATNVFEEQEIEKKKKKQEFQVLNREEELGIKALDSESIEYYTTERRDFSQHRKSSAFAAMQAFQPTQEPLISNTPRQSIASYTKDVFDPDYEGYYKAKERNKKRIDYYHKKEEELQQQHIEPIKNQKISETNTCQMSSLNSYTKRNSSSESSSAVQAMSNTTSTSTYDSNSTHASRSSYQNNTRSVKSDVKVDLHEVIEETTEELEHSEVLFPPPSPLSHLHGKSASSGLHKADTIPKYQRNWTVLPTQSPARTPEPPELRENIPLAFVDAPVTSSSSNPVHKPVAQSCTTVSQQYQQQHEKISSANRGSIKSTSSKSSSQEQSKLLMQNKKPIVPIIIEEKIAPQVTMAFQSLDEHLQTDESQTLSRPYTPSISSKPVPVIPYYQTPEALCFDECPATHARNYDRRSASPFPDRARSPAPGPPPNPLAAIRSPKSIDNKLSSLSPRVLQAGSITTGQSYLGAQQQLQQQQQQTQHLTKELLDKPDLIALHPSHLLFTQHLSTASPYVHSPPSHLHPHAHPHAPHPQFIDDNMRNNFSLYTYGGNPHDHLQHHSSTGAAPSSIDEVIQDTLKDECLEDHHTGVSYCTLTTVPDLKDAYHHTHMLGTVEQQVLTPTQLHQLHVNTHQHHNNSVSSGGGSPSPTSLSHGGAAGDVSSFTQLTNATAYRDVYGGFTTDPTVISLFPSPLSPVLTSYPGSLLTSATNGIQQYGMQPSSAISAVSSASPSHQPAHSAASTPGAHATNSVVVAGTGSGSNSINNDDYGSPKSNTSSNGGGATNSQSLAGGSGRLPAFQRISSYVGGAGGAAGVGGVANVSVGGGGADRYTSLTNYRTNDTWAGHYEAIGYAPTSVVTSAAGLVGNTNVIRSCNGRAGPGVGVVGVGVEGSASANLAAAAAHLTASASLSAMAAESSADFYKGFSYNMPSRTATASAEEHSNSRSSSRRMSASRRVGLSCSNCLTTHTSLWRRNPSGEPVCNACGLYFKLHSVKRPLNMKKDTIQTRKRKAKGAKGEKSSKSSKANANANSAVVANNELKQLTTNLQQQQQKQQQLQQQTPQMQVKQESQSNNNNNTVLTHTARLSPTTNDGSISPTDTKSPLMALLPSSPLTQMDNVATMQEQQQLQQTYNQKMSPMPHANSPTMFSYTSPTHNGHLNNNNRSYNNNNNNNNSSANNSNNRSYPYDFVINGGGNNNNNNANSNNGVNYNYNDNNNNNNRFDTNNFFQTNWSTMFTNNNNDRPSHKTHVEIITKNGATKKPNIIVNNYNPDIMLVPNPQNPHFNSMLMTNLLSGRGRDAAYETNSKDSAQSMYDRKITCMLYLQADHTFFQKMGSDEASIEAITRHVQRANSIYKNTDFNNDGKPDNITFMIKRIKVHNMNAVRDPNYRFPGNYGVEKFLELFSEEDYDAFCLAYMFTYRDFEMGTLGLAWTGDLKNAGGVCEKNGHYRGSLKSLNTGIVTLLNYGKHVPPAVSHVTLAHEIGHNFGSPHDPEQCTPGGEDGNFIMFARATSGDKKNNNKFSPCSLKSIEPVLNAKARSAKGCFTEPQASICGNGVVEGDEQCDCGWADDVTSGNNMYPCS</sequence>
<feature type="compositionally biased region" description="Low complexity" evidence="22">
    <location>
        <begin position="1726"/>
        <end position="1744"/>
    </location>
</feature>
<evidence type="ECO:0000256" key="17">
    <source>
        <dbReference type="ARBA" id="ARBA00023163"/>
    </source>
</evidence>
<comment type="cofactor">
    <cofactor evidence="1">
        <name>Zn(2+)</name>
        <dbReference type="ChEBI" id="CHEBI:29105"/>
    </cofactor>
</comment>
<dbReference type="Pfam" id="PF13574">
    <property type="entry name" value="Reprolysin_2"/>
    <property type="match status" value="1"/>
</dbReference>
<dbReference type="CDD" id="cd09360">
    <property type="entry name" value="LIM_ALP_like"/>
    <property type="match status" value="1"/>
</dbReference>
<dbReference type="InterPro" id="IPR024079">
    <property type="entry name" value="MetalloPept_cat_dom_sf"/>
</dbReference>
<feature type="binding site" evidence="21">
    <location>
        <position position="2483"/>
    </location>
    <ligand>
        <name>Zn(2+)</name>
        <dbReference type="ChEBI" id="CHEBI:29105"/>
        <note>catalytic</note>
    </ligand>
</feature>
<evidence type="ECO:0000256" key="18">
    <source>
        <dbReference type="ARBA" id="ARBA00023242"/>
    </source>
</evidence>
<dbReference type="SMART" id="SM00132">
    <property type="entry name" value="LIM"/>
    <property type="match status" value="1"/>
</dbReference>
<dbReference type="CDD" id="cd23068">
    <property type="entry name" value="PDZ_ZASP52-like"/>
    <property type="match status" value="1"/>
</dbReference>
<dbReference type="GO" id="GO:0005886">
    <property type="term" value="C:plasma membrane"/>
    <property type="evidence" value="ECO:0007669"/>
    <property type="project" value="TreeGrafter"/>
</dbReference>
<dbReference type="CDD" id="cd04270">
    <property type="entry name" value="ZnMc_TACE_like"/>
    <property type="match status" value="1"/>
</dbReference>
<dbReference type="InterPro" id="IPR051489">
    <property type="entry name" value="ADAM_Metalloproteinase"/>
</dbReference>
<feature type="domain" description="GATA-type" evidence="25">
    <location>
        <begin position="1957"/>
        <end position="2010"/>
    </location>
</feature>
<feature type="region of interest" description="Disordered" evidence="22">
    <location>
        <begin position="523"/>
        <end position="542"/>
    </location>
</feature>
<feature type="compositionally biased region" description="Polar residues" evidence="22">
    <location>
        <begin position="597"/>
        <end position="609"/>
    </location>
</feature>
<evidence type="ECO:0000313" key="27">
    <source>
        <dbReference type="EMBL" id="JAC36524.1"/>
    </source>
</evidence>
<feature type="non-terminal residue" evidence="27">
    <location>
        <position position="2584"/>
    </location>
</feature>
<evidence type="ECO:0000259" key="26">
    <source>
        <dbReference type="PROSITE" id="PS50215"/>
    </source>
</evidence>
<dbReference type="PANTHER" id="PTHR45702:SF3">
    <property type="entry name" value="KUZBANIAN-LIKE, ISOFORM A"/>
    <property type="match status" value="1"/>
</dbReference>
<keyword evidence="13" id="KW-0482">Metalloprotease</keyword>
<evidence type="ECO:0000256" key="6">
    <source>
        <dbReference type="ARBA" id="ARBA00022723"/>
    </source>
</evidence>
<dbReference type="PROSITE" id="PS50106">
    <property type="entry name" value="PDZ"/>
    <property type="match status" value="1"/>
</dbReference>
<dbReference type="GO" id="GO:0006509">
    <property type="term" value="P:membrane protein ectodomain proteolysis"/>
    <property type="evidence" value="ECO:0007669"/>
    <property type="project" value="TreeGrafter"/>
</dbReference>
<keyword evidence="15" id="KW-0472">Membrane</keyword>
<dbReference type="InterPro" id="IPR006643">
    <property type="entry name" value="Zasp-like_motif"/>
</dbReference>
<dbReference type="EMBL" id="GAKP01022427">
    <property type="protein sequence ID" value="JAC36525.1"/>
    <property type="molecule type" value="Transcribed_RNA"/>
</dbReference>
<keyword evidence="4" id="KW-0645">Protease</keyword>
<dbReference type="EMBL" id="GAKP01022428">
    <property type="protein sequence ID" value="JAC36524.1"/>
    <property type="molecule type" value="Transcribed_RNA"/>
</dbReference>
<feature type="binding site" evidence="21">
    <location>
        <position position="2487"/>
    </location>
    <ligand>
        <name>Zn(2+)</name>
        <dbReference type="ChEBI" id="CHEBI:29105"/>
        <note>catalytic</note>
    </ligand>
</feature>
<dbReference type="InterPro" id="IPR001478">
    <property type="entry name" value="PDZ"/>
</dbReference>
<dbReference type="PROSITE" id="PS50114">
    <property type="entry name" value="GATA_ZN_FINGER_2"/>
    <property type="match status" value="1"/>
</dbReference>
<feature type="region of interest" description="Disordered" evidence="22">
    <location>
        <begin position="466"/>
        <end position="494"/>
    </location>
</feature>
<dbReference type="FunFam" id="3.30.50.10:FF:000032">
    <property type="entry name" value="Transcription factor GATA-3"/>
    <property type="match status" value="1"/>
</dbReference>
<feature type="compositionally biased region" description="Polar residues" evidence="22">
    <location>
        <begin position="525"/>
        <end position="534"/>
    </location>
</feature>
<dbReference type="SMART" id="SM00735">
    <property type="entry name" value="ZM"/>
    <property type="match status" value="1"/>
</dbReference>
<dbReference type="GO" id="GO:0005634">
    <property type="term" value="C:nucleus"/>
    <property type="evidence" value="ECO:0007669"/>
    <property type="project" value="UniProtKB-SubCell"/>
</dbReference>
<dbReference type="FunFam" id="3.40.390.10:FF:000041">
    <property type="entry name" value="Kuzbanian-like, isoform A"/>
    <property type="match status" value="1"/>
</dbReference>
<feature type="compositionally biased region" description="Low complexity" evidence="22">
    <location>
        <begin position="1158"/>
        <end position="1182"/>
    </location>
</feature>
<evidence type="ECO:0000259" key="25">
    <source>
        <dbReference type="PROSITE" id="PS50114"/>
    </source>
</evidence>
<feature type="domain" description="Peptidase M12B" evidence="26">
    <location>
        <begin position="2320"/>
        <end position="2537"/>
    </location>
</feature>
<feature type="domain" description="PDZ" evidence="24">
    <location>
        <begin position="8"/>
        <end position="90"/>
    </location>
</feature>
<evidence type="ECO:0000256" key="7">
    <source>
        <dbReference type="ARBA" id="ARBA00022771"/>
    </source>
</evidence>
<evidence type="ECO:0000256" key="20">
    <source>
        <dbReference type="PROSITE-ProRule" id="PRU00125"/>
    </source>
</evidence>
<feature type="region of interest" description="Disordered" evidence="22">
    <location>
        <begin position="1149"/>
        <end position="1197"/>
    </location>
</feature>
<feature type="compositionally biased region" description="Low complexity" evidence="22">
    <location>
        <begin position="2126"/>
        <end position="2136"/>
    </location>
</feature>
<dbReference type="Pfam" id="PF00595">
    <property type="entry name" value="PDZ"/>
    <property type="match status" value="1"/>
</dbReference>
<feature type="region of interest" description="Disordered" evidence="22">
    <location>
        <begin position="1414"/>
        <end position="1443"/>
    </location>
</feature>
<organism evidence="27">
    <name type="scientific">Bactrocera dorsalis</name>
    <name type="common">Oriental fruit fly</name>
    <name type="synonym">Dacus dorsalis</name>
    <dbReference type="NCBI Taxonomy" id="27457"/>
    <lineage>
        <taxon>Eukaryota</taxon>
        <taxon>Metazoa</taxon>
        <taxon>Ecdysozoa</taxon>
        <taxon>Arthropoda</taxon>
        <taxon>Hexapoda</taxon>
        <taxon>Insecta</taxon>
        <taxon>Pterygota</taxon>
        <taxon>Neoptera</taxon>
        <taxon>Endopterygota</taxon>
        <taxon>Diptera</taxon>
        <taxon>Brachycera</taxon>
        <taxon>Muscomorpha</taxon>
        <taxon>Tephritoidea</taxon>
        <taxon>Tephritidae</taxon>
        <taxon>Bactrocera</taxon>
        <taxon>Bactrocera</taxon>
    </lineage>
</organism>
<keyword evidence="16" id="KW-1015">Disulfide bond</keyword>
<dbReference type="PROSITE" id="PS50215">
    <property type="entry name" value="ADAM_MEPRO"/>
    <property type="match status" value="1"/>
</dbReference>
<dbReference type="GO" id="GO:0007219">
    <property type="term" value="P:Notch signaling pathway"/>
    <property type="evidence" value="ECO:0007669"/>
    <property type="project" value="TreeGrafter"/>
</dbReference>
<dbReference type="CDD" id="cd00202">
    <property type="entry name" value="ZnF_GATA"/>
    <property type="match status" value="1"/>
</dbReference>
<feature type="region of interest" description="Disordered" evidence="22">
    <location>
        <begin position="2047"/>
        <end position="2110"/>
    </location>
</feature>
<dbReference type="SUPFAM" id="SSF55486">
    <property type="entry name" value="Metalloproteases ('zincins'), catalytic domain"/>
    <property type="match status" value="1"/>
</dbReference>
<feature type="compositionally biased region" description="Polar residues" evidence="22">
    <location>
        <begin position="1762"/>
        <end position="1792"/>
    </location>
</feature>
<evidence type="ECO:0000256" key="9">
    <source>
        <dbReference type="ARBA" id="ARBA00022833"/>
    </source>
</evidence>
<feature type="region of interest" description="Disordered" evidence="22">
    <location>
        <begin position="1726"/>
        <end position="1794"/>
    </location>
</feature>
<keyword evidence="18" id="KW-0539">Nucleus</keyword>
<dbReference type="SUPFAM" id="SSF50156">
    <property type="entry name" value="PDZ domain-like"/>
    <property type="match status" value="1"/>
</dbReference>
<feature type="compositionally biased region" description="Low complexity" evidence="22">
    <location>
        <begin position="2047"/>
        <end position="2070"/>
    </location>
</feature>
<evidence type="ECO:0000256" key="11">
    <source>
        <dbReference type="ARBA" id="ARBA00023015"/>
    </source>
</evidence>
<comment type="caution">
    <text evidence="21">Lacks conserved residue(s) required for the propagation of feature annotation.</text>
</comment>
<feature type="region of interest" description="Disordered" evidence="22">
    <location>
        <begin position="2126"/>
        <end position="2188"/>
    </location>
</feature>
<keyword evidence="8" id="KW-0378">Hydrolase</keyword>
<evidence type="ECO:0000259" key="24">
    <source>
        <dbReference type="PROSITE" id="PS50106"/>
    </source>
</evidence>
<comment type="subcellular location">
    <subcellularLocation>
        <location evidence="3">Membrane</location>
    </subcellularLocation>
    <subcellularLocation>
        <location evidence="2">Nucleus</location>
    </subcellularLocation>
</comment>
<dbReference type="Gene3D" id="2.30.42.10">
    <property type="match status" value="1"/>
</dbReference>
<proteinExistence type="predicted"/>
<feature type="compositionally biased region" description="Polar residues" evidence="22">
    <location>
        <begin position="1297"/>
        <end position="1318"/>
    </location>
</feature>
<dbReference type="MEROPS" id="M12.322"/>
<keyword evidence="12 20" id="KW-0440">LIM domain</keyword>
<keyword evidence="7 19" id="KW-0863">Zinc-finger</keyword>
<keyword evidence="9 20" id="KW-0862">Zinc</keyword>
<evidence type="ECO:0000256" key="3">
    <source>
        <dbReference type="ARBA" id="ARBA00004370"/>
    </source>
</evidence>
<reference evidence="27" key="1">
    <citation type="journal article" date="2014" name="BMC Genomics">
        <title>Characterizing the developmental transcriptome of the oriental fruit fly, Bactrocera dorsalis (Diptera: Tephritidae) through comparative genomic analysis with Drosophila melanogaster utilizing modENCODE datasets.</title>
        <authorList>
            <person name="Geib S.M."/>
            <person name="Calla B."/>
            <person name="Hall B."/>
            <person name="Hou S."/>
            <person name="Manoukis N.C."/>
        </authorList>
    </citation>
    <scope>NUCLEOTIDE SEQUENCE</scope>
    <source>
        <strain evidence="27">Punador</strain>
    </source>
</reference>
<evidence type="ECO:0000256" key="22">
    <source>
        <dbReference type="SAM" id="MobiDB-lite"/>
    </source>
</evidence>
<keyword evidence="11" id="KW-0805">Transcription regulation</keyword>
<dbReference type="InterPro" id="IPR001781">
    <property type="entry name" value="Znf_LIM"/>
</dbReference>
<feature type="region of interest" description="Disordered" evidence="22">
    <location>
        <begin position="569"/>
        <end position="640"/>
    </location>
</feature>
<feature type="active site" evidence="21">
    <location>
        <position position="2484"/>
    </location>
</feature>
<dbReference type="PROSITE" id="PS00344">
    <property type="entry name" value="GATA_ZN_FINGER_1"/>
    <property type="match status" value="1"/>
</dbReference>
<dbReference type="Pfam" id="PF00412">
    <property type="entry name" value="LIM"/>
    <property type="match status" value="1"/>
</dbReference>
<feature type="compositionally biased region" description="Low complexity" evidence="22">
    <location>
        <begin position="2162"/>
        <end position="2187"/>
    </location>
</feature>
<feature type="compositionally biased region" description="Polar residues" evidence="22">
    <location>
        <begin position="483"/>
        <end position="494"/>
    </location>
</feature>
<evidence type="ECO:0000256" key="5">
    <source>
        <dbReference type="ARBA" id="ARBA00022692"/>
    </source>
</evidence>
<dbReference type="Gene3D" id="2.10.110.10">
    <property type="entry name" value="Cysteine Rich Protein"/>
    <property type="match status" value="1"/>
</dbReference>
<feature type="compositionally biased region" description="Polar residues" evidence="22">
    <location>
        <begin position="1183"/>
        <end position="1195"/>
    </location>
</feature>
<evidence type="ECO:0000256" key="15">
    <source>
        <dbReference type="ARBA" id="ARBA00023136"/>
    </source>
</evidence>
<dbReference type="InterPro" id="IPR013088">
    <property type="entry name" value="Znf_NHR/GATA"/>
</dbReference>
<dbReference type="PRINTS" id="PR00619">
    <property type="entry name" value="GATAZNFINGER"/>
</dbReference>
<dbReference type="SMART" id="SM00228">
    <property type="entry name" value="PDZ"/>
    <property type="match status" value="1"/>
</dbReference>
<evidence type="ECO:0000256" key="8">
    <source>
        <dbReference type="ARBA" id="ARBA00022801"/>
    </source>
</evidence>
<dbReference type="GO" id="GO:0008270">
    <property type="term" value="F:zinc ion binding"/>
    <property type="evidence" value="ECO:0007669"/>
    <property type="project" value="UniProtKB-KW"/>
</dbReference>
<dbReference type="SUPFAM" id="SSF57716">
    <property type="entry name" value="Glucocorticoid receptor-like (DNA-binding domain)"/>
    <property type="match status" value="2"/>
</dbReference>
<dbReference type="GO" id="GO:0004222">
    <property type="term" value="F:metalloendopeptidase activity"/>
    <property type="evidence" value="ECO:0007669"/>
    <property type="project" value="InterPro"/>
</dbReference>
<dbReference type="Pfam" id="PF15936">
    <property type="entry name" value="DUF4749"/>
    <property type="match status" value="1"/>
</dbReference>
<protein>
    <submittedName>
        <fullName evidence="27">PDZ and LIM domain protein Zasp</fullName>
    </submittedName>
</protein>
<dbReference type="InterPro" id="IPR000679">
    <property type="entry name" value="Znf_GATA"/>
</dbReference>
<keyword evidence="5" id="KW-0812">Transmembrane</keyword>
<evidence type="ECO:0000256" key="19">
    <source>
        <dbReference type="PROSITE-ProRule" id="PRU00094"/>
    </source>
</evidence>
<feature type="compositionally biased region" description="Low complexity" evidence="22">
    <location>
        <begin position="1320"/>
        <end position="1335"/>
    </location>
</feature>
<dbReference type="GO" id="GO:0043565">
    <property type="term" value="F:sequence-specific DNA binding"/>
    <property type="evidence" value="ECO:0007669"/>
    <property type="project" value="InterPro"/>
</dbReference>
<dbReference type="PROSITE" id="PS50023">
    <property type="entry name" value="LIM_DOMAIN_2"/>
    <property type="match status" value="1"/>
</dbReference>
<dbReference type="Gene3D" id="3.30.50.10">
    <property type="entry name" value="Erythroid Transcription Factor GATA-1, subunit A"/>
    <property type="match status" value="1"/>
</dbReference>
<gene>
    <name evidence="27" type="primary">ZASP</name>
</gene>
<dbReference type="FunFam" id="2.30.42.10:FF:000118">
    <property type="entry name" value="Uncharacterized protein, isoform Z"/>
    <property type="match status" value="1"/>
</dbReference>
<feature type="compositionally biased region" description="Polar residues" evidence="22">
    <location>
        <begin position="261"/>
        <end position="290"/>
    </location>
</feature>
<dbReference type="FunFam" id="2.10.110.10:FF:000073">
    <property type="entry name" value="Uncharacterized protein, isoform Z"/>
    <property type="match status" value="1"/>
</dbReference>
<evidence type="ECO:0000256" key="2">
    <source>
        <dbReference type="ARBA" id="ARBA00004123"/>
    </source>
</evidence>
<dbReference type="SMART" id="SM00401">
    <property type="entry name" value="ZnF_GATA"/>
    <property type="match status" value="1"/>
</dbReference>
<evidence type="ECO:0000259" key="23">
    <source>
        <dbReference type="PROSITE" id="PS50023"/>
    </source>
</evidence>
<dbReference type="InterPro" id="IPR034025">
    <property type="entry name" value="ADAM10_ADAM17"/>
</dbReference>
<keyword evidence="6 20" id="KW-0479">Metal-binding</keyword>
<dbReference type="InterPro" id="IPR036034">
    <property type="entry name" value="PDZ_sf"/>
</dbReference>
<evidence type="ECO:0000256" key="10">
    <source>
        <dbReference type="ARBA" id="ARBA00022989"/>
    </source>
</evidence>
<evidence type="ECO:0000256" key="21">
    <source>
        <dbReference type="PROSITE-ProRule" id="PRU00276"/>
    </source>
</evidence>
<evidence type="ECO:0000256" key="14">
    <source>
        <dbReference type="ARBA" id="ARBA00023125"/>
    </source>
</evidence>
<feature type="region of interest" description="Disordered" evidence="22">
    <location>
        <begin position="2001"/>
        <end position="2032"/>
    </location>
</feature>
<feature type="compositionally biased region" description="Low complexity" evidence="22">
    <location>
        <begin position="623"/>
        <end position="640"/>
    </location>
</feature>
<feature type="compositionally biased region" description="Polar residues" evidence="22">
    <location>
        <begin position="2071"/>
        <end position="2103"/>
    </location>
</feature>
<feature type="domain" description="LIM zinc-binding" evidence="23">
    <location>
        <begin position="336"/>
        <end position="397"/>
    </location>
</feature>
<evidence type="ECO:0000256" key="4">
    <source>
        <dbReference type="ARBA" id="ARBA00022670"/>
    </source>
</evidence>
<accession>A0A034V1X5</accession>
<keyword evidence="14" id="KW-0238">DNA-binding</keyword>
<dbReference type="Gene3D" id="3.40.390.10">
    <property type="entry name" value="Collagenase (Catalytic Domain)"/>
    <property type="match status" value="1"/>
</dbReference>
<dbReference type="OrthoDB" id="2149267at2759"/>
<dbReference type="Pfam" id="PF00320">
    <property type="entry name" value="GATA"/>
    <property type="match status" value="1"/>
</dbReference>
<feature type="region of interest" description="Disordered" evidence="22">
    <location>
        <begin position="1283"/>
        <end position="1335"/>
    </location>
</feature>
<feature type="compositionally biased region" description="Polar residues" evidence="22">
    <location>
        <begin position="2145"/>
        <end position="2161"/>
    </location>
</feature>
<dbReference type="GO" id="GO:0006355">
    <property type="term" value="P:regulation of DNA-templated transcription"/>
    <property type="evidence" value="ECO:0007669"/>
    <property type="project" value="InterPro"/>
</dbReference>
<dbReference type="InterPro" id="IPR001590">
    <property type="entry name" value="Peptidase_M12B"/>
</dbReference>
<dbReference type="InterPro" id="IPR031847">
    <property type="entry name" value="PDLI1-4/Zasp-like_mid"/>
</dbReference>
<evidence type="ECO:0000256" key="1">
    <source>
        <dbReference type="ARBA" id="ARBA00001947"/>
    </source>
</evidence>
<evidence type="ECO:0000256" key="16">
    <source>
        <dbReference type="ARBA" id="ARBA00023157"/>
    </source>
</evidence>
<evidence type="ECO:0000256" key="13">
    <source>
        <dbReference type="ARBA" id="ARBA00023049"/>
    </source>
</evidence>
<name>A0A034V1X5_BACDO</name>